<reference evidence="2 3" key="2">
    <citation type="journal article" date="2013" name="PLoS ONE">
        <title>INDIGO - INtegrated Data Warehouse of MIcrobial GenOmes with Examples from the Red Sea Extremophiles.</title>
        <authorList>
            <person name="Alam I."/>
            <person name="Antunes A."/>
            <person name="Kamau A.A."/>
            <person name="Ba Alawi W."/>
            <person name="Kalkatawi M."/>
            <person name="Stingl U."/>
            <person name="Bajic V.B."/>
        </authorList>
    </citation>
    <scope>NUCLEOTIDE SEQUENCE [LARGE SCALE GENOMIC DNA]</scope>
    <source>
        <strain evidence="2 3">SSD-17B</strain>
    </source>
</reference>
<evidence type="ECO:0000313" key="3">
    <source>
        <dbReference type="Proteomes" id="UP000005707"/>
    </source>
</evidence>
<dbReference type="RefSeq" id="WP_008824490.1">
    <property type="nucleotide sequence ID" value="NZ_AFNU02000007.1"/>
</dbReference>
<feature type="transmembrane region" description="Helical" evidence="1">
    <location>
        <begin position="26"/>
        <end position="45"/>
    </location>
</feature>
<dbReference type="InParanoid" id="F7PRN1"/>
<dbReference type="EMBL" id="AFNU02000007">
    <property type="protein sequence ID" value="ERJ11889.1"/>
    <property type="molecule type" value="Genomic_DNA"/>
</dbReference>
<proteinExistence type="predicted"/>
<reference evidence="2 3" key="1">
    <citation type="journal article" date="2011" name="J. Bacteriol.">
        <title>Genome sequence of Haloplasma contractile, an unusual contractile bacterium from a deep-sea anoxic brine lake.</title>
        <authorList>
            <person name="Antunes A."/>
            <person name="Alam I."/>
            <person name="El Dorry H."/>
            <person name="Siam R."/>
            <person name="Robertson A."/>
            <person name="Bajic V.B."/>
            <person name="Stingl U."/>
        </authorList>
    </citation>
    <scope>NUCLEOTIDE SEQUENCE [LARGE SCALE GENOMIC DNA]</scope>
    <source>
        <strain evidence="2 3">SSD-17B</strain>
    </source>
</reference>
<dbReference type="Proteomes" id="UP000005707">
    <property type="component" value="Unassembled WGS sequence"/>
</dbReference>
<comment type="caution">
    <text evidence="2">The sequence shown here is derived from an EMBL/GenBank/DDBJ whole genome shotgun (WGS) entry which is preliminary data.</text>
</comment>
<sequence length="87" mass="9745">MIQIYYIIALAMSITNVYKKKIDKPLVPLLAFMTVILLNVLNAWIFDGVVKDAIKDAFIVGGVTIGLFNAGDMTRKTIDKVRARRSE</sequence>
<dbReference type="OrthoDB" id="9865537at2"/>
<name>F7PRN1_9MOLU</name>
<gene>
    <name evidence="2" type="ORF">HLPCO_002129</name>
</gene>
<dbReference type="AlphaFoldDB" id="F7PRN1"/>
<keyword evidence="3" id="KW-1185">Reference proteome</keyword>
<keyword evidence="1" id="KW-0812">Transmembrane</keyword>
<evidence type="ECO:0008006" key="4">
    <source>
        <dbReference type="Google" id="ProtNLM"/>
    </source>
</evidence>
<organism evidence="2 3">
    <name type="scientific">Haloplasma contractile SSD-17B</name>
    <dbReference type="NCBI Taxonomy" id="1033810"/>
    <lineage>
        <taxon>Bacteria</taxon>
        <taxon>Bacillati</taxon>
        <taxon>Mycoplasmatota</taxon>
        <taxon>Mollicutes</taxon>
        <taxon>Haloplasmatales</taxon>
        <taxon>Haloplasmataceae</taxon>
        <taxon>Haloplasma</taxon>
    </lineage>
</organism>
<keyword evidence="1" id="KW-0472">Membrane</keyword>
<keyword evidence="1" id="KW-1133">Transmembrane helix</keyword>
<protein>
    <recommendedName>
        <fullName evidence="4">Holin</fullName>
    </recommendedName>
</protein>
<evidence type="ECO:0000256" key="1">
    <source>
        <dbReference type="SAM" id="Phobius"/>
    </source>
</evidence>
<accession>F7PRN1</accession>
<feature type="transmembrane region" description="Helical" evidence="1">
    <location>
        <begin position="57"/>
        <end position="74"/>
    </location>
</feature>
<evidence type="ECO:0000313" key="2">
    <source>
        <dbReference type="EMBL" id="ERJ11889.1"/>
    </source>
</evidence>